<comment type="caution">
    <text evidence="1">The sequence shown here is derived from an EMBL/GenBank/DDBJ whole genome shotgun (WGS) entry which is preliminary data.</text>
</comment>
<reference evidence="1 2" key="1">
    <citation type="submission" date="2023-05" db="EMBL/GenBank/DDBJ databases">
        <title>Marinobacter albus sp. nov., a marine bacterium isolated from sand in a coastal intertidal zone of huludao.</title>
        <authorList>
            <person name="Deng T."/>
        </authorList>
    </citation>
    <scope>NUCLEOTIDE SEQUENCE [LARGE SCALE GENOMIC DNA]</scope>
    <source>
        <strain evidence="1 2">M216</strain>
    </source>
</reference>
<evidence type="ECO:0000313" key="1">
    <source>
        <dbReference type="EMBL" id="MDK9555986.1"/>
    </source>
</evidence>
<evidence type="ECO:0000313" key="2">
    <source>
        <dbReference type="Proteomes" id="UP001223547"/>
    </source>
</evidence>
<sequence length="110" mass="13026">MKKEAPIVRLFFAKMKPAFFQLSEEEQRQFMAKDRANLDALGMKAISMIDCTQSDDEWEYIGVESWPSMEAVREREKFENEELQISRYVKYKVHLGVEQSFEEYGQPQCT</sequence>
<dbReference type="Proteomes" id="UP001223547">
    <property type="component" value="Unassembled WGS sequence"/>
</dbReference>
<protein>
    <recommendedName>
        <fullName evidence="3">ABM domain-containing protein</fullName>
    </recommendedName>
</protein>
<proteinExistence type="predicted"/>
<gene>
    <name evidence="1" type="ORF">QQF73_00015</name>
</gene>
<organism evidence="1 2">
    <name type="scientific">Marinobacter albus</name>
    <dbReference type="NCBI Taxonomy" id="3030833"/>
    <lineage>
        <taxon>Bacteria</taxon>
        <taxon>Pseudomonadati</taxon>
        <taxon>Pseudomonadota</taxon>
        <taxon>Gammaproteobacteria</taxon>
        <taxon>Pseudomonadales</taxon>
        <taxon>Marinobacteraceae</taxon>
        <taxon>Marinobacter</taxon>
    </lineage>
</organism>
<evidence type="ECO:0008006" key="3">
    <source>
        <dbReference type="Google" id="ProtNLM"/>
    </source>
</evidence>
<name>A0ABT7H6J5_9GAMM</name>
<keyword evidence="2" id="KW-1185">Reference proteome</keyword>
<dbReference type="RefSeq" id="WP_285366739.1">
    <property type="nucleotide sequence ID" value="NZ_JASSQD010000001.1"/>
</dbReference>
<dbReference type="EMBL" id="JASSQD010000001">
    <property type="protein sequence ID" value="MDK9555986.1"/>
    <property type="molecule type" value="Genomic_DNA"/>
</dbReference>
<accession>A0ABT7H6J5</accession>